<dbReference type="InterPro" id="IPR029033">
    <property type="entry name" value="His_PPase_superfam"/>
</dbReference>
<comment type="similarity">
    <text evidence="2">Belongs to the histidine acid phosphatase family.</text>
</comment>
<evidence type="ECO:0000313" key="10">
    <source>
        <dbReference type="Proteomes" id="UP001353858"/>
    </source>
</evidence>
<dbReference type="AlphaFoldDB" id="A0AAN7PY53"/>
<dbReference type="PANTHER" id="PTHR11567">
    <property type="entry name" value="ACID PHOSPHATASE-RELATED"/>
    <property type="match status" value="1"/>
</dbReference>
<evidence type="ECO:0000256" key="3">
    <source>
        <dbReference type="ARBA" id="ARBA00012646"/>
    </source>
</evidence>
<comment type="caution">
    <text evidence="9">The sequence shown here is derived from an EMBL/GenBank/DDBJ whole genome shotgun (WGS) entry which is preliminary data.</text>
</comment>
<dbReference type="EC" id="3.1.3.2" evidence="3"/>
<keyword evidence="4 8" id="KW-0732">Signal</keyword>
<keyword evidence="10" id="KW-1185">Reference proteome</keyword>
<evidence type="ECO:0000256" key="5">
    <source>
        <dbReference type="ARBA" id="ARBA00022801"/>
    </source>
</evidence>
<evidence type="ECO:0000256" key="4">
    <source>
        <dbReference type="ARBA" id="ARBA00022729"/>
    </source>
</evidence>
<evidence type="ECO:0000256" key="1">
    <source>
        <dbReference type="ARBA" id="ARBA00000032"/>
    </source>
</evidence>
<sequence length="376" mass="43409">MELQIYLTIVLLTFGVSLCLLEENNATTATLKALHLIFRHGHRTTERTSASIYPNDPHKNEKYYPYGYGQLTNKGKRKAFALGQWLRKRYNGFLGNVYHPNILDAVSSGYNRTSATLSLVLAGLYPPKGTDLDWNSNLDWQPVLYHQLSHKENYLSLPLATCPKFMKLFNDYLNTSAAKTKIQLYKPLSNYIQEKSGGTLPHMFAAFFFYDILATQQEWGLELPKWTEVIYPNILYGASLDFYEMMMTTTEMKRFNIGKISNKIVPPERKLFIYSGHDFNLTFLQIVLGVYTKKRPTYGACLIIEVHQINKIHGIKIYYDTKSKGRLNVLKIPGCDYFCPFKKFYKLVKHYLPTKDTNCSMTTTDKNNDFTSIFNS</sequence>
<keyword evidence="7" id="KW-0325">Glycoprotein</keyword>
<dbReference type="Gene3D" id="3.40.50.1240">
    <property type="entry name" value="Phosphoglycerate mutase-like"/>
    <property type="match status" value="1"/>
</dbReference>
<keyword evidence="6" id="KW-1015">Disulfide bond</keyword>
<evidence type="ECO:0000256" key="2">
    <source>
        <dbReference type="ARBA" id="ARBA00005375"/>
    </source>
</evidence>
<gene>
    <name evidence="9" type="ORF">RN001_004243</name>
</gene>
<dbReference type="PANTHER" id="PTHR11567:SF211">
    <property type="entry name" value="PROSTATIC ACID PHOSPHATASE"/>
    <property type="match status" value="1"/>
</dbReference>
<organism evidence="9 10">
    <name type="scientific">Aquatica leii</name>
    <dbReference type="NCBI Taxonomy" id="1421715"/>
    <lineage>
        <taxon>Eukaryota</taxon>
        <taxon>Metazoa</taxon>
        <taxon>Ecdysozoa</taxon>
        <taxon>Arthropoda</taxon>
        <taxon>Hexapoda</taxon>
        <taxon>Insecta</taxon>
        <taxon>Pterygota</taxon>
        <taxon>Neoptera</taxon>
        <taxon>Endopterygota</taxon>
        <taxon>Coleoptera</taxon>
        <taxon>Polyphaga</taxon>
        <taxon>Elateriformia</taxon>
        <taxon>Elateroidea</taxon>
        <taxon>Lampyridae</taxon>
        <taxon>Luciolinae</taxon>
        <taxon>Aquatica</taxon>
    </lineage>
</organism>
<dbReference type="Pfam" id="PF00328">
    <property type="entry name" value="His_Phos_2"/>
    <property type="match status" value="1"/>
</dbReference>
<dbReference type="InterPro" id="IPR050645">
    <property type="entry name" value="Histidine_acid_phosphatase"/>
</dbReference>
<name>A0AAN7PY53_9COLE</name>
<dbReference type="Proteomes" id="UP001353858">
    <property type="component" value="Unassembled WGS sequence"/>
</dbReference>
<keyword evidence="5" id="KW-0378">Hydrolase</keyword>
<dbReference type="GO" id="GO:0003993">
    <property type="term" value="F:acid phosphatase activity"/>
    <property type="evidence" value="ECO:0007669"/>
    <property type="project" value="UniProtKB-EC"/>
</dbReference>
<evidence type="ECO:0000256" key="6">
    <source>
        <dbReference type="ARBA" id="ARBA00023157"/>
    </source>
</evidence>
<evidence type="ECO:0000256" key="8">
    <source>
        <dbReference type="SAM" id="SignalP"/>
    </source>
</evidence>
<reference evidence="10" key="1">
    <citation type="submission" date="2023-01" db="EMBL/GenBank/DDBJ databases">
        <title>Key to firefly adult light organ development and bioluminescence: homeobox transcription factors regulate luciferase expression and transportation to peroxisome.</title>
        <authorList>
            <person name="Fu X."/>
        </authorList>
    </citation>
    <scope>NUCLEOTIDE SEQUENCE [LARGE SCALE GENOMIC DNA]</scope>
</reference>
<dbReference type="EMBL" id="JARPUR010000002">
    <property type="protein sequence ID" value="KAK4880924.1"/>
    <property type="molecule type" value="Genomic_DNA"/>
</dbReference>
<comment type="catalytic activity">
    <reaction evidence="1">
        <text>a phosphate monoester + H2O = an alcohol + phosphate</text>
        <dbReference type="Rhea" id="RHEA:15017"/>
        <dbReference type="ChEBI" id="CHEBI:15377"/>
        <dbReference type="ChEBI" id="CHEBI:30879"/>
        <dbReference type="ChEBI" id="CHEBI:43474"/>
        <dbReference type="ChEBI" id="CHEBI:67140"/>
        <dbReference type="EC" id="3.1.3.2"/>
    </reaction>
</comment>
<accession>A0AAN7PY53</accession>
<protein>
    <recommendedName>
        <fullName evidence="3">acid phosphatase</fullName>
        <ecNumber evidence="3">3.1.3.2</ecNumber>
    </recommendedName>
</protein>
<feature type="chain" id="PRO_5042975512" description="acid phosphatase" evidence="8">
    <location>
        <begin position="20"/>
        <end position="376"/>
    </location>
</feature>
<dbReference type="CDD" id="cd07061">
    <property type="entry name" value="HP_HAP_like"/>
    <property type="match status" value="1"/>
</dbReference>
<evidence type="ECO:0000313" key="9">
    <source>
        <dbReference type="EMBL" id="KAK4880924.1"/>
    </source>
</evidence>
<dbReference type="SUPFAM" id="SSF53254">
    <property type="entry name" value="Phosphoglycerate mutase-like"/>
    <property type="match status" value="1"/>
</dbReference>
<evidence type="ECO:0000256" key="7">
    <source>
        <dbReference type="ARBA" id="ARBA00023180"/>
    </source>
</evidence>
<proteinExistence type="inferred from homology"/>
<feature type="signal peptide" evidence="8">
    <location>
        <begin position="1"/>
        <end position="19"/>
    </location>
</feature>
<dbReference type="InterPro" id="IPR000560">
    <property type="entry name" value="His_Pase_clade-2"/>
</dbReference>